<comment type="caution">
    <text evidence="2">The sequence shown here is derived from an EMBL/GenBank/DDBJ whole genome shotgun (WGS) entry which is preliminary data.</text>
</comment>
<sequence length="290" mass="33278">MGGSDPGKSDRDKISKRKKTAIHKAFELADLCHAKVFLLIEHPRGTTIFNSVEDQSWPPPSLVPGHDEQAEDVLHRVYPSDIRREKAKREAKEWCYYFMYRASLRKSLTVPLPWEALRVVVKPSEVRLKFGEEQAQYAWKFNDKSLVPLFDKHLSKHSVGAYMQLHREAGKGFCAVDPKDIAKDTPPLDNAEQLLRLETEKADLALRLAKAEQRIVALEATRVQHEEMISTQKSIIEEAQASINFYEKDIQKWMLKVDIYEKSTIQCSHALQQTISYLQGAQIDIPTTYT</sequence>
<keyword evidence="1" id="KW-0175">Coiled coil</keyword>
<dbReference type="GO" id="GO:0046983">
    <property type="term" value="F:protein dimerization activity"/>
    <property type="evidence" value="ECO:0007669"/>
    <property type="project" value="InterPro"/>
</dbReference>
<dbReference type="Proteomes" id="UP000649114">
    <property type="component" value="Unassembled WGS sequence"/>
</dbReference>
<feature type="coiled-coil region" evidence="1">
    <location>
        <begin position="194"/>
        <end position="256"/>
    </location>
</feature>
<protein>
    <recommendedName>
        <fullName evidence="4">MADS-box domain-containing protein</fullName>
    </recommendedName>
</protein>
<dbReference type="AlphaFoldDB" id="A0AAN5YX14"/>
<evidence type="ECO:0000256" key="1">
    <source>
        <dbReference type="SAM" id="Coils"/>
    </source>
</evidence>
<name>A0AAN5YX14_ASPLE</name>
<dbReference type="GO" id="GO:0003677">
    <property type="term" value="F:DNA binding"/>
    <property type="evidence" value="ECO:0007669"/>
    <property type="project" value="InterPro"/>
</dbReference>
<reference evidence="2" key="2">
    <citation type="submission" date="2020-04" db="EMBL/GenBank/DDBJ databases">
        <authorList>
            <person name="Santos R.A.C."/>
            <person name="Steenwyk J.L."/>
            <person name="Rivero-Menendez O."/>
            <person name="Mead M.E."/>
            <person name="Silva L.P."/>
            <person name="Bastos R.W."/>
            <person name="Alastruey-Izquierdo A."/>
            <person name="Goldman G.H."/>
            <person name="Rokas A."/>
        </authorList>
    </citation>
    <scope>NUCLEOTIDE SEQUENCE</scope>
    <source>
        <strain evidence="2">CNM-CM8927</strain>
    </source>
</reference>
<evidence type="ECO:0008006" key="4">
    <source>
        <dbReference type="Google" id="ProtNLM"/>
    </source>
</evidence>
<dbReference type="EMBL" id="JAAAPU010000020">
    <property type="protein sequence ID" value="KAF4207304.1"/>
    <property type="molecule type" value="Genomic_DNA"/>
</dbReference>
<accession>A0AAN5YX14</accession>
<evidence type="ECO:0000313" key="2">
    <source>
        <dbReference type="EMBL" id="KAF4207304.1"/>
    </source>
</evidence>
<reference evidence="2" key="1">
    <citation type="journal article" date="2020" name="bioRxiv">
        <title>Genomic and phenotypic heterogeneity of clinical isolates of the human pathogens Aspergillus fumigatus, Aspergillus lentulus and Aspergillus fumigatiaffinis.</title>
        <authorList>
            <person name="dos Santos R.A.C."/>
            <person name="Steenwyk J.L."/>
            <person name="Rivero-Menendez O."/>
            <person name="Mead M.E."/>
            <person name="Silva L.P."/>
            <person name="Bastos R.W."/>
            <person name="Alastruey-Izquierdo A."/>
            <person name="Goldman G.H."/>
            <person name="Rokas A."/>
        </authorList>
    </citation>
    <scope>NUCLEOTIDE SEQUENCE</scope>
    <source>
        <strain evidence="2">CNM-CM8927</strain>
    </source>
</reference>
<evidence type="ECO:0000313" key="3">
    <source>
        <dbReference type="Proteomes" id="UP000649114"/>
    </source>
</evidence>
<dbReference type="SUPFAM" id="SSF55455">
    <property type="entry name" value="SRF-like"/>
    <property type="match status" value="1"/>
</dbReference>
<organism evidence="2 3">
    <name type="scientific">Aspergillus lentulus</name>
    <dbReference type="NCBI Taxonomy" id="293939"/>
    <lineage>
        <taxon>Eukaryota</taxon>
        <taxon>Fungi</taxon>
        <taxon>Dikarya</taxon>
        <taxon>Ascomycota</taxon>
        <taxon>Pezizomycotina</taxon>
        <taxon>Eurotiomycetes</taxon>
        <taxon>Eurotiomycetidae</taxon>
        <taxon>Eurotiales</taxon>
        <taxon>Aspergillaceae</taxon>
        <taxon>Aspergillus</taxon>
        <taxon>Aspergillus subgen. Fumigati</taxon>
    </lineage>
</organism>
<proteinExistence type="predicted"/>
<gene>
    <name evidence="2" type="ORF">CNMCM8927_003578</name>
</gene>
<dbReference type="GO" id="GO:0045944">
    <property type="term" value="P:positive regulation of transcription by RNA polymerase II"/>
    <property type="evidence" value="ECO:0007669"/>
    <property type="project" value="UniProtKB-ARBA"/>
</dbReference>
<dbReference type="InterPro" id="IPR036879">
    <property type="entry name" value="TF_MADSbox_sf"/>
</dbReference>